<dbReference type="GO" id="GO:0048046">
    <property type="term" value="C:apoplast"/>
    <property type="evidence" value="ECO:0007669"/>
    <property type="project" value="InterPro"/>
</dbReference>
<evidence type="ECO:0000313" key="8">
    <source>
        <dbReference type="EMBL" id="KAK9169687.1"/>
    </source>
</evidence>
<dbReference type="GO" id="GO:0004553">
    <property type="term" value="F:hydrolase activity, hydrolyzing O-glycosyl compounds"/>
    <property type="evidence" value="ECO:0007669"/>
    <property type="project" value="InterPro"/>
</dbReference>
<dbReference type="InterPro" id="IPR000757">
    <property type="entry name" value="Beta-glucanase-like"/>
</dbReference>
<dbReference type="SUPFAM" id="SSF49899">
    <property type="entry name" value="Concanavalin A-like lectins/glucanases"/>
    <property type="match status" value="1"/>
</dbReference>
<dbReference type="InterPro" id="IPR010713">
    <property type="entry name" value="XET_C"/>
</dbReference>
<proteinExistence type="predicted"/>
<gene>
    <name evidence="8" type="ORF">Syun_001827</name>
</gene>
<dbReference type="EMBL" id="JBBNAF010000001">
    <property type="protein sequence ID" value="KAK9169687.1"/>
    <property type="molecule type" value="Genomic_DNA"/>
</dbReference>
<evidence type="ECO:0000256" key="4">
    <source>
        <dbReference type="ARBA" id="ARBA00023295"/>
    </source>
</evidence>
<dbReference type="GO" id="GO:0016762">
    <property type="term" value="F:xyloglucan:xyloglucosyl transferase activity"/>
    <property type="evidence" value="ECO:0007669"/>
    <property type="project" value="UniProtKB-EC"/>
</dbReference>
<reference evidence="8 9" key="1">
    <citation type="submission" date="2024-01" db="EMBL/GenBank/DDBJ databases">
        <title>Genome assemblies of Stephania.</title>
        <authorList>
            <person name="Yang L."/>
        </authorList>
    </citation>
    <scope>NUCLEOTIDE SEQUENCE [LARGE SCALE GENOMIC DNA]</scope>
    <source>
        <strain evidence="8">YNDBR</strain>
        <tissue evidence="8">Leaf</tissue>
    </source>
</reference>
<dbReference type="InterPro" id="IPR013320">
    <property type="entry name" value="ConA-like_dom_sf"/>
</dbReference>
<dbReference type="AlphaFoldDB" id="A0AAP0Q6N5"/>
<evidence type="ECO:0000256" key="3">
    <source>
        <dbReference type="ARBA" id="ARBA00022801"/>
    </source>
</evidence>
<sequence length="180" mass="20198">MDTRLGMRFYLHPRDASGAGNPLGALGFLATGMRMGNLNEDGDKISYPRRFYVDGTPIREFKNLESFGIAFPNNQSMRIYCSLSTAEDPGKTNWRQAPFKASFRNFSANACVVSPAFNSCNVTSSPSSANNNYDKSWLSLELDSTGQQRMKFVQTKYMTYNFCTDTKRFPQGLPQECNSV</sequence>
<dbReference type="Pfam" id="PF06955">
    <property type="entry name" value="XET_C"/>
    <property type="match status" value="1"/>
</dbReference>
<comment type="caution">
    <text evidence="8">The sequence shown here is derived from an EMBL/GenBank/DDBJ whole genome shotgun (WGS) entry which is preliminary data.</text>
</comment>
<keyword evidence="3" id="KW-0378">Hydrolase</keyword>
<evidence type="ECO:0000313" key="9">
    <source>
        <dbReference type="Proteomes" id="UP001420932"/>
    </source>
</evidence>
<protein>
    <recommendedName>
        <fullName evidence="1">xyloglucan:xyloglucosyl transferase</fullName>
        <ecNumber evidence="1">2.4.1.207</ecNumber>
    </recommendedName>
</protein>
<feature type="domain" description="Xyloglucan endo-transglycosylase C-terminal" evidence="7">
    <location>
        <begin position="135"/>
        <end position="177"/>
    </location>
</feature>
<evidence type="ECO:0000259" key="6">
    <source>
        <dbReference type="Pfam" id="PF00722"/>
    </source>
</evidence>
<dbReference type="InterPro" id="IPR044791">
    <property type="entry name" value="Beta-glucanase/XTH"/>
</dbReference>
<feature type="domain" description="GH16" evidence="6">
    <location>
        <begin position="50"/>
        <end position="91"/>
    </location>
</feature>
<organism evidence="8 9">
    <name type="scientific">Stephania yunnanensis</name>
    <dbReference type="NCBI Taxonomy" id="152371"/>
    <lineage>
        <taxon>Eukaryota</taxon>
        <taxon>Viridiplantae</taxon>
        <taxon>Streptophyta</taxon>
        <taxon>Embryophyta</taxon>
        <taxon>Tracheophyta</taxon>
        <taxon>Spermatophyta</taxon>
        <taxon>Magnoliopsida</taxon>
        <taxon>Ranunculales</taxon>
        <taxon>Menispermaceae</taxon>
        <taxon>Menispermoideae</taxon>
        <taxon>Cissampelideae</taxon>
        <taxon>Stephania</taxon>
    </lineage>
</organism>
<keyword evidence="4" id="KW-0326">Glycosidase</keyword>
<dbReference type="Pfam" id="PF00722">
    <property type="entry name" value="Glyco_hydro_16"/>
    <property type="match status" value="1"/>
</dbReference>
<evidence type="ECO:0000256" key="1">
    <source>
        <dbReference type="ARBA" id="ARBA00012152"/>
    </source>
</evidence>
<dbReference type="PANTHER" id="PTHR31062">
    <property type="entry name" value="XYLOGLUCAN ENDOTRANSGLUCOSYLASE/HYDROLASE PROTEIN 8-RELATED"/>
    <property type="match status" value="1"/>
</dbReference>
<accession>A0AAP0Q6N5</accession>
<dbReference type="EC" id="2.4.1.207" evidence="1"/>
<evidence type="ECO:0000256" key="5">
    <source>
        <dbReference type="ARBA" id="ARBA00034022"/>
    </source>
</evidence>
<keyword evidence="9" id="KW-1185">Reference proteome</keyword>
<evidence type="ECO:0000256" key="2">
    <source>
        <dbReference type="ARBA" id="ARBA00022679"/>
    </source>
</evidence>
<dbReference type="GO" id="GO:0044042">
    <property type="term" value="P:glucan metabolic process"/>
    <property type="evidence" value="ECO:0007669"/>
    <property type="project" value="InterPro"/>
</dbReference>
<comment type="catalytic activity">
    <reaction evidence="5">
        <text>breaks a beta-(1-&gt;4) bond in the backbone of a xyloglucan and transfers the xyloglucanyl segment on to O-4 of the non-reducing terminal glucose residue of an acceptor, which can be a xyloglucan or an oligosaccharide of xyloglucan.</text>
        <dbReference type="EC" id="2.4.1.207"/>
    </reaction>
</comment>
<name>A0AAP0Q6N5_9MAGN</name>
<keyword evidence="2" id="KW-0808">Transferase</keyword>
<dbReference type="Gene3D" id="2.60.120.200">
    <property type="match status" value="1"/>
</dbReference>
<evidence type="ECO:0000259" key="7">
    <source>
        <dbReference type="Pfam" id="PF06955"/>
    </source>
</evidence>
<dbReference type="Proteomes" id="UP001420932">
    <property type="component" value="Unassembled WGS sequence"/>
</dbReference>